<dbReference type="EMBL" id="JANFZH010000029">
    <property type="protein sequence ID" value="MCQ4840733.1"/>
    <property type="molecule type" value="Genomic_DNA"/>
</dbReference>
<comment type="function">
    <text evidence="4">Involved in cell division and chromosome segregation.</text>
</comment>
<accession>A0ABT1S1P5</accession>
<dbReference type="Gene3D" id="3.10.28.10">
    <property type="entry name" value="Homing endonucleases"/>
    <property type="match status" value="1"/>
</dbReference>
<dbReference type="InterPro" id="IPR023054">
    <property type="entry name" value="Sporulation_regulator_WhiA_C"/>
</dbReference>
<evidence type="ECO:0000256" key="1">
    <source>
        <dbReference type="ARBA" id="ARBA00022618"/>
    </source>
</evidence>
<comment type="similarity">
    <text evidence="4">Belongs to the WhiA family.</text>
</comment>
<keyword evidence="2 4" id="KW-0238">DNA-binding</keyword>
<evidence type="ECO:0000256" key="3">
    <source>
        <dbReference type="ARBA" id="ARBA00023306"/>
    </source>
</evidence>
<protein>
    <recommendedName>
        <fullName evidence="4">Probable cell division protein WhiA</fullName>
    </recommendedName>
</protein>
<dbReference type="InterPro" id="IPR027434">
    <property type="entry name" value="Homing_endonucl"/>
</dbReference>
<dbReference type="Proteomes" id="UP001524473">
    <property type="component" value="Unassembled WGS sequence"/>
</dbReference>
<organism evidence="7 8">
    <name type="scientific">Neglectibacter timonensis</name>
    <dbReference type="NCBI Taxonomy" id="1776382"/>
    <lineage>
        <taxon>Bacteria</taxon>
        <taxon>Bacillati</taxon>
        <taxon>Bacillota</taxon>
        <taxon>Clostridia</taxon>
        <taxon>Eubacteriales</taxon>
        <taxon>Oscillospiraceae</taxon>
        <taxon>Neglectibacter</taxon>
    </lineage>
</organism>
<dbReference type="HAMAP" id="MF_01420">
    <property type="entry name" value="HTH_type_WhiA"/>
    <property type="match status" value="1"/>
</dbReference>
<gene>
    <name evidence="4 7" type="primary">whiA</name>
    <name evidence="7" type="ORF">NE695_12515</name>
</gene>
<reference evidence="7 8" key="1">
    <citation type="submission" date="2022-06" db="EMBL/GenBank/DDBJ databases">
        <title>Isolation of gut microbiota from human fecal samples.</title>
        <authorList>
            <person name="Pamer E.G."/>
            <person name="Barat B."/>
            <person name="Waligurski E."/>
            <person name="Medina S."/>
            <person name="Paddock L."/>
            <person name="Mostad J."/>
        </authorList>
    </citation>
    <scope>NUCLEOTIDE SEQUENCE [LARGE SCALE GENOMIC DNA]</scope>
    <source>
        <strain evidence="7 8">DFI.9.73</strain>
    </source>
</reference>
<keyword evidence="8" id="KW-1185">Reference proteome</keyword>
<dbReference type="SUPFAM" id="SSF55608">
    <property type="entry name" value="Homing endonucleases"/>
    <property type="match status" value="1"/>
</dbReference>
<dbReference type="InterPro" id="IPR039518">
    <property type="entry name" value="WhiA_LAGLIDADG_dom"/>
</dbReference>
<dbReference type="PANTHER" id="PTHR37307:SF1">
    <property type="entry name" value="CELL DIVISION PROTEIN WHIA-RELATED"/>
    <property type="match status" value="1"/>
</dbReference>
<comment type="caution">
    <text evidence="7">The sequence shown here is derived from an EMBL/GenBank/DDBJ whole genome shotgun (WGS) entry which is preliminary data.</text>
</comment>
<keyword evidence="3 4" id="KW-0131">Cell cycle</keyword>
<proteinExistence type="inferred from homology"/>
<dbReference type="InterPro" id="IPR003802">
    <property type="entry name" value="Sporulation_regulator_WhiA"/>
</dbReference>
<evidence type="ECO:0000256" key="2">
    <source>
        <dbReference type="ARBA" id="ARBA00023125"/>
    </source>
</evidence>
<dbReference type="Pfam" id="PF14527">
    <property type="entry name" value="LAGLIDADG_WhiA"/>
    <property type="match status" value="1"/>
</dbReference>
<dbReference type="PANTHER" id="PTHR37307">
    <property type="entry name" value="CELL DIVISION PROTEIN WHIA-RELATED"/>
    <property type="match status" value="1"/>
</dbReference>
<evidence type="ECO:0000259" key="6">
    <source>
        <dbReference type="Pfam" id="PF14527"/>
    </source>
</evidence>
<evidence type="ECO:0000313" key="8">
    <source>
        <dbReference type="Proteomes" id="UP001524473"/>
    </source>
</evidence>
<feature type="domain" description="WhiA LAGLIDADG-like" evidence="6">
    <location>
        <begin position="120"/>
        <end position="214"/>
    </location>
</feature>
<dbReference type="RefSeq" id="WP_066867942.1">
    <property type="nucleotide sequence ID" value="NZ_DBFOTE010000146.1"/>
</dbReference>
<name>A0ABT1S1P5_9FIRM</name>
<feature type="domain" description="Sporulation regulator WhiA C-terminal" evidence="5">
    <location>
        <begin position="217"/>
        <end position="297"/>
    </location>
</feature>
<evidence type="ECO:0000256" key="4">
    <source>
        <dbReference type="HAMAP-Rule" id="MF_01420"/>
    </source>
</evidence>
<sequence length="311" mass="34800">MSFSSEIKHELCKVENRKLCCLKAECYGIWLFSKCFSLKNSAYVTEHGDVARRMSELAAAAASVQVEMSFAVSRRKKPAYRVELVDDASREQLLQIFGHTGREPSLRINRGNFEGDCCVQAFLRGAFLACGTATDPNKEYHLEFSVPYRNLAREFCTLLEETEAFPAAPAVAERKSSYVVYLKDSGQIEDLLTYLGASAASMELMQVKMYKEAKNNINRKTNFETANMDKTYSASARQTAAIAVISDTVGIGSLPEELQQLARLRLENPEMTLRELGEVLKISRSGVNHRLQRLLQLGEKIAGEKGIENIM</sequence>
<dbReference type="GO" id="GO:0003677">
    <property type="term" value="F:DNA binding"/>
    <property type="evidence" value="ECO:0007669"/>
    <property type="project" value="UniProtKB-KW"/>
</dbReference>
<dbReference type="NCBIfam" id="TIGR00647">
    <property type="entry name" value="DNA_bind_WhiA"/>
    <property type="match status" value="1"/>
</dbReference>
<dbReference type="Pfam" id="PF02650">
    <property type="entry name" value="HTH_WhiA"/>
    <property type="match status" value="1"/>
</dbReference>
<keyword evidence="1 4" id="KW-0132">Cell division</keyword>
<evidence type="ECO:0000313" key="7">
    <source>
        <dbReference type="EMBL" id="MCQ4840733.1"/>
    </source>
</evidence>
<evidence type="ECO:0000259" key="5">
    <source>
        <dbReference type="Pfam" id="PF02650"/>
    </source>
</evidence>